<accession>A0ABW2A8B2</accession>
<name>A0ABW2A8B2_9GAMM</name>
<sequence length="35" mass="3840">MAITRAIVESHGGSLGCESDRQSTRFIIRLPRKPG</sequence>
<keyword evidence="2" id="KW-1185">Reference proteome</keyword>
<dbReference type="EMBL" id="JBHSWE010000001">
    <property type="protein sequence ID" value="MFC6673775.1"/>
    <property type="molecule type" value="Genomic_DNA"/>
</dbReference>
<reference evidence="2" key="1">
    <citation type="journal article" date="2019" name="Int. J. Syst. Evol. Microbiol.">
        <title>The Global Catalogue of Microorganisms (GCM) 10K type strain sequencing project: providing services to taxonomists for standard genome sequencing and annotation.</title>
        <authorList>
            <consortium name="The Broad Institute Genomics Platform"/>
            <consortium name="The Broad Institute Genome Sequencing Center for Infectious Disease"/>
            <person name="Wu L."/>
            <person name="Ma J."/>
        </authorList>
    </citation>
    <scope>NUCLEOTIDE SEQUENCE [LARGE SCALE GENOMIC DNA]</scope>
    <source>
        <strain evidence="2">NBRC 111756</strain>
    </source>
</reference>
<dbReference type="Gene3D" id="3.30.565.10">
    <property type="entry name" value="Histidine kinase-like ATPase, C-terminal domain"/>
    <property type="match status" value="1"/>
</dbReference>
<comment type="caution">
    <text evidence="1">The sequence shown here is derived from an EMBL/GenBank/DDBJ whole genome shotgun (WGS) entry which is preliminary data.</text>
</comment>
<gene>
    <name evidence="1" type="ORF">ACFQDL_29560</name>
</gene>
<evidence type="ECO:0000313" key="2">
    <source>
        <dbReference type="Proteomes" id="UP001596422"/>
    </source>
</evidence>
<dbReference type="SUPFAM" id="SSF55874">
    <property type="entry name" value="ATPase domain of HSP90 chaperone/DNA topoisomerase II/histidine kinase"/>
    <property type="match status" value="1"/>
</dbReference>
<organism evidence="1 2">
    <name type="scientific">Marinobacterium aestuariivivens</name>
    <dbReference type="NCBI Taxonomy" id="1698799"/>
    <lineage>
        <taxon>Bacteria</taxon>
        <taxon>Pseudomonadati</taxon>
        <taxon>Pseudomonadota</taxon>
        <taxon>Gammaproteobacteria</taxon>
        <taxon>Oceanospirillales</taxon>
        <taxon>Oceanospirillaceae</taxon>
        <taxon>Marinobacterium</taxon>
    </lineage>
</organism>
<proteinExistence type="predicted"/>
<evidence type="ECO:0008006" key="3">
    <source>
        <dbReference type="Google" id="ProtNLM"/>
    </source>
</evidence>
<protein>
    <recommendedName>
        <fullName evidence="3">Histidine kinase/HSP90-like ATPase domain-containing protein</fullName>
    </recommendedName>
</protein>
<dbReference type="RefSeq" id="WP_379913441.1">
    <property type="nucleotide sequence ID" value="NZ_JBHSWE010000001.1"/>
</dbReference>
<dbReference type="Proteomes" id="UP001596422">
    <property type="component" value="Unassembled WGS sequence"/>
</dbReference>
<dbReference type="InterPro" id="IPR036890">
    <property type="entry name" value="HATPase_C_sf"/>
</dbReference>
<evidence type="ECO:0000313" key="1">
    <source>
        <dbReference type="EMBL" id="MFC6673775.1"/>
    </source>
</evidence>